<name>A0A8J7QPT2_9BACT</name>
<protein>
    <submittedName>
        <fullName evidence="2">Uncharacterized protein</fullName>
    </submittedName>
</protein>
<gene>
    <name evidence="2" type="ORF">J3U88_25670</name>
</gene>
<sequence>MKYASIVLALPDNELFTPAKIFRFALDHDLLKRFGRENMAKSGVSKSKKRRLSRPLQYLNTTKNSGY</sequence>
<proteinExistence type="predicted"/>
<dbReference type="RefSeq" id="WP_207861868.1">
    <property type="nucleotide sequence ID" value="NZ_JAFREP010000029.1"/>
</dbReference>
<organism evidence="2 3">
    <name type="scientific">Acanthopleuribacter pedis</name>
    <dbReference type="NCBI Taxonomy" id="442870"/>
    <lineage>
        <taxon>Bacteria</taxon>
        <taxon>Pseudomonadati</taxon>
        <taxon>Acidobacteriota</taxon>
        <taxon>Holophagae</taxon>
        <taxon>Acanthopleuribacterales</taxon>
        <taxon>Acanthopleuribacteraceae</taxon>
        <taxon>Acanthopleuribacter</taxon>
    </lineage>
</organism>
<evidence type="ECO:0000313" key="2">
    <source>
        <dbReference type="EMBL" id="MBO1321895.1"/>
    </source>
</evidence>
<evidence type="ECO:0000256" key="1">
    <source>
        <dbReference type="SAM" id="MobiDB-lite"/>
    </source>
</evidence>
<feature type="region of interest" description="Disordered" evidence="1">
    <location>
        <begin position="42"/>
        <end position="67"/>
    </location>
</feature>
<dbReference type="Proteomes" id="UP000664417">
    <property type="component" value="Unassembled WGS sequence"/>
</dbReference>
<dbReference type="EMBL" id="JAFREP010000029">
    <property type="protein sequence ID" value="MBO1321895.1"/>
    <property type="molecule type" value="Genomic_DNA"/>
</dbReference>
<feature type="compositionally biased region" description="Polar residues" evidence="1">
    <location>
        <begin position="58"/>
        <end position="67"/>
    </location>
</feature>
<keyword evidence="3" id="KW-1185">Reference proteome</keyword>
<accession>A0A8J7QPT2</accession>
<comment type="caution">
    <text evidence="2">The sequence shown here is derived from an EMBL/GenBank/DDBJ whole genome shotgun (WGS) entry which is preliminary data.</text>
</comment>
<evidence type="ECO:0000313" key="3">
    <source>
        <dbReference type="Proteomes" id="UP000664417"/>
    </source>
</evidence>
<reference evidence="2" key="1">
    <citation type="submission" date="2021-03" db="EMBL/GenBank/DDBJ databases">
        <authorList>
            <person name="Wang G."/>
        </authorList>
    </citation>
    <scope>NUCLEOTIDE SEQUENCE</scope>
    <source>
        <strain evidence="2">KCTC 12899</strain>
    </source>
</reference>
<dbReference type="AlphaFoldDB" id="A0A8J7QPT2"/>